<dbReference type="EMBL" id="MU275953">
    <property type="protein sequence ID" value="KAI0045376.1"/>
    <property type="molecule type" value="Genomic_DNA"/>
</dbReference>
<organism evidence="1 2">
    <name type="scientific">Auriscalpium vulgare</name>
    <dbReference type="NCBI Taxonomy" id="40419"/>
    <lineage>
        <taxon>Eukaryota</taxon>
        <taxon>Fungi</taxon>
        <taxon>Dikarya</taxon>
        <taxon>Basidiomycota</taxon>
        <taxon>Agaricomycotina</taxon>
        <taxon>Agaricomycetes</taxon>
        <taxon>Russulales</taxon>
        <taxon>Auriscalpiaceae</taxon>
        <taxon>Auriscalpium</taxon>
    </lineage>
</organism>
<protein>
    <submittedName>
        <fullName evidence="1">Uncharacterized protein</fullName>
    </submittedName>
</protein>
<keyword evidence="2" id="KW-1185">Reference proteome</keyword>
<gene>
    <name evidence="1" type="ORF">FA95DRAFT_127262</name>
</gene>
<evidence type="ECO:0000313" key="2">
    <source>
        <dbReference type="Proteomes" id="UP000814033"/>
    </source>
</evidence>
<proteinExistence type="predicted"/>
<reference evidence="1" key="2">
    <citation type="journal article" date="2022" name="New Phytol.">
        <title>Evolutionary transition to the ectomycorrhizal habit in the genomes of a hyperdiverse lineage of mushroom-forming fungi.</title>
        <authorList>
            <person name="Looney B."/>
            <person name="Miyauchi S."/>
            <person name="Morin E."/>
            <person name="Drula E."/>
            <person name="Courty P.E."/>
            <person name="Kohler A."/>
            <person name="Kuo A."/>
            <person name="LaButti K."/>
            <person name="Pangilinan J."/>
            <person name="Lipzen A."/>
            <person name="Riley R."/>
            <person name="Andreopoulos W."/>
            <person name="He G."/>
            <person name="Johnson J."/>
            <person name="Nolan M."/>
            <person name="Tritt A."/>
            <person name="Barry K.W."/>
            <person name="Grigoriev I.V."/>
            <person name="Nagy L.G."/>
            <person name="Hibbett D."/>
            <person name="Henrissat B."/>
            <person name="Matheny P.B."/>
            <person name="Labbe J."/>
            <person name="Martin F.M."/>
        </authorList>
    </citation>
    <scope>NUCLEOTIDE SEQUENCE</scope>
    <source>
        <strain evidence="1">FP105234-sp</strain>
    </source>
</reference>
<reference evidence="1" key="1">
    <citation type="submission" date="2021-02" db="EMBL/GenBank/DDBJ databases">
        <authorList>
            <consortium name="DOE Joint Genome Institute"/>
            <person name="Ahrendt S."/>
            <person name="Looney B.P."/>
            <person name="Miyauchi S."/>
            <person name="Morin E."/>
            <person name="Drula E."/>
            <person name="Courty P.E."/>
            <person name="Chicoki N."/>
            <person name="Fauchery L."/>
            <person name="Kohler A."/>
            <person name="Kuo A."/>
            <person name="Labutti K."/>
            <person name="Pangilinan J."/>
            <person name="Lipzen A."/>
            <person name="Riley R."/>
            <person name="Andreopoulos W."/>
            <person name="He G."/>
            <person name="Johnson J."/>
            <person name="Barry K.W."/>
            <person name="Grigoriev I.V."/>
            <person name="Nagy L."/>
            <person name="Hibbett D."/>
            <person name="Henrissat B."/>
            <person name="Matheny P.B."/>
            <person name="Labbe J."/>
            <person name="Martin F."/>
        </authorList>
    </citation>
    <scope>NUCLEOTIDE SEQUENCE</scope>
    <source>
        <strain evidence="1">FP105234-sp</strain>
    </source>
</reference>
<comment type="caution">
    <text evidence="1">The sequence shown here is derived from an EMBL/GenBank/DDBJ whole genome shotgun (WGS) entry which is preliminary data.</text>
</comment>
<sequence length="410" mass="45647">MSCPSSSPPVSRLNNEVLQEIFSNTKSEDAWEVEPNSELTQLALVSKRWADVAKRELFTHACLGDRFSDELEDFGDDEDDGNRKRLKSFRDTLRATPATAAIVRGINFGTYWDDYDDVENTFLGEILALCPNLVEVRLEGWMPDTTPLVQALTACPKLRKVRISDRSEDEVTISSGEDQPFCTVADFLTMLQAWPAIESVILAGNVVGPREDEGIASTWATVANSCPFLTRFNFTCPALAQDQYLLALSEIAPSISSLELDNSQDDEKPPMTEAALTTILNRWGASMTSLTIIHWQTPDPGEEYYSARLDPVLSTMPVLRELSITSSYLNPTSLARNFGALAVLEYEIWAEELAAVTSALRETGSMPALRKVKVRLRERPAKHPSHLEHLLDGLRDVCTSRGIDFDDKKL</sequence>
<accession>A0ACB8RP08</accession>
<dbReference type="Proteomes" id="UP000814033">
    <property type="component" value="Unassembled WGS sequence"/>
</dbReference>
<name>A0ACB8RP08_9AGAM</name>
<evidence type="ECO:0000313" key="1">
    <source>
        <dbReference type="EMBL" id="KAI0045376.1"/>
    </source>
</evidence>